<reference evidence="7 8" key="1">
    <citation type="journal article" date="2016" name="Nat. Commun.">
        <title>Ectomycorrhizal ecology is imprinted in the genome of the dominant symbiotic fungus Cenococcum geophilum.</title>
        <authorList>
            <consortium name="DOE Joint Genome Institute"/>
            <person name="Peter M."/>
            <person name="Kohler A."/>
            <person name="Ohm R.A."/>
            <person name="Kuo A."/>
            <person name="Krutzmann J."/>
            <person name="Morin E."/>
            <person name="Arend M."/>
            <person name="Barry K.W."/>
            <person name="Binder M."/>
            <person name="Choi C."/>
            <person name="Clum A."/>
            <person name="Copeland A."/>
            <person name="Grisel N."/>
            <person name="Haridas S."/>
            <person name="Kipfer T."/>
            <person name="LaButti K."/>
            <person name="Lindquist E."/>
            <person name="Lipzen A."/>
            <person name="Maire R."/>
            <person name="Meier B."/>
            <person name="Mihaltcheva S."/>
            <person name="Molinier V."/>
            <person name="Murat C."/>
            <person name="Poggeler S."/>
            <person name="Quandt C.A."/>
            <person name="Sperisen C."/>
            <person name="Tritt A."/>
            <person name="Tisserant E."/>
            <person name="Crous P.W."/>
            <person name="Henrissat B."/>
            <person name="Nehls U."/>
            <person name="Egli S."/>
            <person name="Spatafora J.W."/>
            <person name="Grigoriev I.V."/>
            <person name="Martin F.M."/>
        </authorList>
    </citation>
    <scope>NUCLEOTIDE SEQUENCE [LARGE SCALE GENOMIC DNA]</scope>
    <source>
        <strain evidence="7 8">CBS 207.34</strain>
    </source>
</reference>
<evidence type="ECO:0000256" key="4">
    <source>
        <dbReference type="ARBA" id="ARBA00023002"/>
    </source>
</evidence>
<evidence type="ECO:0000313" key="7">
    <source>
        <dbReference type="EMBL" id="OCL09183.1"/>
    </source>
</evidence>
<dbReference type="InterPro" id="IPR036396">
    <property type="entry name" value="Cyt_P450_sf"/>
</dbReference>
<dbReference type="OrthoDB" id="1470350at2759"/>
<evidence type="ECO:0000256" key="2">
    <source>
        <dbReference type="ARBA" id="ARBA00010617"/>
    </source>
</evidence>
<dbReference type="PANTHER" id="PTHR24305">
    <property type="entry name" value="CYTOCHROME P450"/>
    <property type="match status" value="1"/>
</dbReference>
<dbReference type="PRINTS" id="PR00465">
    <property type="entry name" value="EP450IV"/>
</dbReference>
<protein>
    <submittedName>
        <fullName evidence="7">Cytochrome P450</fullName>
    </submittedName>
</protein>
<dbReference type="AlphaFoldDB" id="A0A8E2JTR2"/>
<keyword evidence="6" id="KW-0349">Heme</keyword>
<dbReference type="Proteomes" id="UP000250140">
    <property type="component" value="Unassembled WGS sequence"/>
</dbReference>
<sequence length="421" mass="47395">MGFTMMTDNQFLLYLVGAISITLGYCARRVTTNYFALRSLKVPGPLIAKLTSKWFFVHDTAGNNANCVHELHKKYGGNIVQVAPRELSFSSTAAIRDIYGLSAGCLKPKIYSAVGREAMFQMVDPEKHRERQRRMIHIFGFNVLLQLEPMIQEQISRMIDLVERSVRVVDNTIADIEEYGEARMKESIEKFGRHAQRPNLMTKMLAGDPEKGTEPLSDEDISSEVSNLIFAATDTTALEMACVVRTRPPPGVARSTRREIQAFGVKEAKFPYLKLQNLPILNAITKETLRVHLGVPPGLSRTTPKQGHMIDGIFVPGGTTVHVQPLTIHRNPKVFPDPEALKPQRWIETNGGTPEMREHMFVWGFGNRVCRGQNMAMMEIKTMAARIVGRYTLRLTSEKTRDDMVLDYFIGFAKGHSCPDI</sequence>
<dbReference type="InterPro" id="IPR050121">
    <property type="entry name" value="Cytochrome_P450_monoxygenase"/>
</dbReference>
<dbReference type="GO" id="GO:0004497">
    <property type="term" value="F:monooxygenase activity"/>
    <property type="evidence" value="ECO:0007669"/>
    <property type="project" value="InterPro"/>
</dbReference>
<dbReference type="Pfam" id="PF00067">
    <property type="entry name" value="p450"/>
    <property type="match status" value="1"/>
</dbReference>
<dbReference type="EMBL" id="KV749493">
    <property type="protein sequence ID" value="OCL09183.1"/>
    <property type="molecule type" value="Genomic_DNA"/>
</dbReference>
<proteinExistence type="inferred from homology"/>
<feature type="binding site" description="axial binding residue" evidence="6">
    <location>
        <position position="370"/>
    </location>
    <ligand>
        <name>heme</name>
        <dbReference type="ChEBI" id="CHEBI:30413"/>
    </ligand>
    <ligandPart>
        <name>Fe</name>
        <dbReference type="ChEBI" id="CHEBI:18248"/>
    </ligandPart>
</feature>
<evidence type="ECO:0000256" key="6">
    <source>
        <dbReference type="PIRSR" id="PIRSR602403-1"/>
    </source>
</evidence>
<dbReference type="Gene3D" id="1.10.630.10">
    <property type="entry name" value="Cytochrome P450"/>
    <property type="match status" value="2"/>
</dbReference>
<dbReference type="InterPro" id="IPR002403">
    <property type="entry name" value="Cyt_P450_E_grp-IV"/>
</dbReference>
<organism evidence="7 8">
    <name type="scientific">Glonium stellatum</name>
    <dbReference type="NCBI Taxonomy" id="574774"/>
    <lineage>
        <taxon>Eukaryota</taxon>
        <taxon>Fungi</taxon>
        <taxon>Dikarya</taxon>
        <taxon>Ascomycota</taxon>
        <taxon>Pezizomycotina</taxon>
        <taxon>Dothideomycetes</taxon>
        <taxon>Pleosporomycetidae</taxon>
        <taxon>Gloniales</taxon>
        <taxon>Gloniaceae</taxon>
        <taxon>Glonium</taxon>
    </lineage>
</organism>
<dbReference type="InterPro" id="IPR001128">
    <property type="entry name" value="Cyt_P450"/>
</dbReference>
<keyword evidence="4" id="KW-0560">Oxidoreductase</keyword>
<evidence type="ECO:0000313" key="8">
    <source>
        <dbReference type="Proteomes" id="UP000250140"/>
    </source>
</evidence>
<dbReference type="GO" id="GO:0020037">
    <property type="term" value="F:heme binding"/>
    <property type="evidence" value="ECO:0007669"/>
    <property type="project" value="InterPro"/>
</dbReference>
<evidence type="ECO:0000256" key="5">
    <source>
        <dbReference type="ARBA" id="ARBA00023004"/>
    </source>
</evidence>
<accession>A0A8E2JTR2</accession>
<keyword evidence="3 6" id="KW-0479">Metal-binding</keyword>
<dbReference type="SUPFAM" id="SSF48264">
    <property type="entry name" value="Cytochrome P450"/>
    <property type="match status" value="1"/>
</dbReference>
<comment type="similarity">
    <text evidence="2">Belongs to the cytochrome P450 family.</text>
</comment>
<comment type="cofactor">
    <cofactor evidence="1 6">
        <name>heme</name>
        <dbReference type="ChEBI" id="CHEBI:30413"/>
    </cofactor>
</comment>
<dbReference type="PANTHER" id="PTHR24305:SF96">
    <property type="entry name" value="CYTOCHROME P450 MONOOXYGENASE STCB-RELATED"/>
    <property type="match status" value="1"/>
</dbReference>
<name>A0A8E2JTR2_9PEZI</name>
<evidence type="ECO:0000256" key="3">
    <source>
        <dbReference type="ARBA" id="ARBA00022723"/>
    </source>
</evidence>
<gene>
    <name evidence="7" type="ORF">AOQ84DRAFT_405172</name>
</gene>
<keyword evidence="8" id="KW-1185">Reference proteome</keyword>
<dbReference type="GO" id="GO:0005506">
    <property type="term" value="F:iron ion binding"/>
    <property type="evidence" value="ECO:0007669"/>
    <property type="project" value="InterPro"/>
</dbReference>
<dbReference type="GO" id="GO:0016705">
    <property type="term" value="F:oxidoreductase activity, acting on paired donors, with incorporation or reduction of molecular oxygen"/>
    <property type="evidence" value="ECO:0007669"/>
    <property type="project" value="InterPro"/>
</dbReference>
<evidence type="ECO:0000256" key="1">
    <source>
        <dbReference type="ARBA" id="ARBA00001971"/>
    </source>
</evidence>
<keyword evidence="5 6" id="KW-0408">Iron</keyword>